<dbReference type="GO" id="GO:0004350">
    <property type="term" value="F:glutamate-5-semialdehyde dehydrogenase activity"/>
    <property type="evidence" value="ECO:0007669"/>
    <property type="project" value="UniProtKB-EC"/>
</dbReference>
<keyword evidence="3 7" id="KW-0641">Proline biosynthesis</keyword>
<proteinExistence type="inferred from homology"/>
<dbReference type="SUPFAM" id="SSF53720">
    <property type="entry name" value="ALDH-like"/>
    <property type="match status" value="1"/>
</dbReference>
<dbReference type="PANTHER" id="PTHR11063">
    <property type="entry name" value="GLUTAMATE SEMIALDEHYDE DEHYDROGENASE"/>
    <property type="match status" value="1"/>
</dbReference>
<gene>
    <name evidence="7" type="primary">proA</name>
    <name evidence="9" type="ORF">J8J14_11755</name>
</gene>
<dbReference type="InterPro" id="IPR015590">
    <property type="entry name" value="Aldehyde_DH_dom"/>
</dbReference>
<dbReference type="PANTHER" id="PTHR11063:SF8">
    <property type="entry name" value="DELTA-1-PYRROLINE-5-CARBOXYLATE SYNTHASE"/>
    <property type="match status" value="1"/>
</dbReference>
<evidence type="ECO:0000256" key="6">
    <source>
        <dbReference type="ARBA" id="ARBA00049024"/>
    </source>
</evidence>
<comment type="function">
    <text evidence="7">Catalyzes the NADPH-dependent reduction of L-glutamate 5-phosphate into L-glutamate 5-semialdehyde and phosphate. The product spontaneously undergoes cyclization to form 1-pyrroline-5-carboxylate.</text>
</comment>
<keyword evidence="5 7" id="KW-0560">Oxidoreductase</keyword>
<evidence type="ECO:0000313" key="9">
    <source>
        <dbReference type="EMBL" id="MBP0445452.1"/>
    </source>
</evidence>
<organism evidence="9 10">
    <name type="scientific">Pararoseomonas baculiformis</name>
    <dbReference type="NCBI Taxonomy" id="2820812"/>
    <lineage>
        <taxon>Bacteria</taxon>
        <taxon>Pseudomonadati</taxon>
        <taxon>Pseudomonadota</taxon>
        <taxon>Alphaproteobacteria</taxon>
        <taxon>Acetobacterales</taxon>
        <taxon>Acetobacteraceae</taxon>
        <taxon>Pararoseomonas</taxon>
    </lineage>
</organism>
<protein>
    <recommendedName>
        <fullName evidence="7">Gamma-glutamyl phosphate reductase</fullName>
        <shortName evidence="7">GPR</shortName>
        <ecNumber evidence="7">1.2.1.41</ecNumber>
    </recommendedName>
    <alternativeName>
        <fullName evidence="7">Glutamate-5-semialdehyde dehydrogenase</fullName>
    </alternativeName>
    <alternativeName>
        <fullName evidence="7">Glutamyl-gamma-semialdehyde dehydrogenase</fullName>
        <shortName evidence="7">GSA dehydrogenase</shortName>
    </alternativeName>
</protein>
<keyword evidence="10" id="KW-1185">Reference proteome</keyword>
<dbReference type="InterPro" id="IPR016162">
    <property type="entry name" value="Ald_DH_N"/>
</dbReference>
<reference evidence="9 10" key="1">
    <citation type="submission" date="2021-03" db="EMBL/GenBank/DDBJ databases">
        <authorList>
            <person name="So Y."/>
        </authorList>
    </citation>
    <scope>NUCLEOTIDE SEQUENCE [LARGE SCALE GENOMIC DNA]</scope>
    <source>
        <strain evidence="9 10">SSH11</strain>
    </source>
</reference>
<name>A0ABS4AEL6_9PROT</name>
<dbReference type="InterPro" id="IPR012134">
    <property type="entry name" value="Glu-5-SA_DH"/>
</dbReference>
<dbReference type="Gene3D" id="3.40.309.10">
    <property type="entry name" value="Aldehyde Dehydrogenase, Chain A, domain 2"/>
    <property type="match status" value="1"/>
</dbReference>
<keyword evidence="2 7" id="KW-0028">Amino-acid biosynthesis</keyword>
<dbReference type="InterPro" id="IPR000965">
    <property type="entry name" value="GPR_dom"/>
</dbReference>
<comment type="caution">
    <text evidence="9">The sequence shown here is derived from an EMBL/GenBank/DDBJ whole genome shotgun (WGS) entry which is preliminary data.</text>
</comment>
<dbReference type="InterPro" id="IPR016163">
    <property type="entry name" value="Ald_DH_C"/>
</dbReference>
<evidence type="ECO:0000256" key="3">
    <source>
        <dbReference type="ARBA" id="ARBA00022650"/>
    </source>
</evidence>
<feature type="domain" description="Aldehyde dehydrogenase" evidence="8">
    <location>
        <begin position="9"/>
        <end position="295"/>
    </location>
</feature>
<evidence type="ECO:0000256" key="2">
    <source>
        <dbReference type="ARBA" id="ARBA00022605"/>
    </source>
</evidence>
<dbReference type="EC" id="1.2.1.41" evidence="7"/>
<dbReference type="Gene3D" id="3.40.605.10">
    <property type="entry name" value="Aldehyde Dehydrogenase, Chain A, domain 1"/>
    <property type="match status" value="1"/>
</dbReference>
<keyword evidence="7" id="KW-0963">Cytoplasm</keyword>
<keyword evidence="4 7" id="KW-0521">NADP</keyword>
<comment type="pathway">
    <text evidence="1 7">Amino-acid biosynthesis; L-proline biosynthesis; L-glutamate 5-semialdehyde from L-glutamate: step 2/2.</text>
</comment>
<dbReference type="EMBL" id="JAGIZB010000010">
    <property type="protein sequence ID" value="MBP0445452.1"/>
    <property type="molecule type" value="Genomic_DNA"/>
</dbReference>
<evidence type="ECO:0000256" key="1">
    <source>
        <dbReference type="ARBA" id="ARBA00004985"/>
    </source>
</evidence>
<dbReference type="Proteomes" id="UP000681594">
    <property type="component" value="Unassembled WGS sequence"/>
</dbReference>
<dbReference type="PROSITE" id="PS01223">
    <property type="entry name" value="PROA"/>
    <property type="match status" value="1"/>
</dbReference>
<dbReference type="NCBIfam" id="TIGR00407">
    <property type="entry name" value="proA"/>
    <property type="match status" value="1"/>
</dbReference>
<evidence type="ECO:0000256" key="5">
    <source>
        <dbReference type="ARBA" id="ARBA00023002"/>
    </source>
</evidence>
<comment type="catalytic activity">
    <reaction evidence="6 7">
        <text>L-glutamate 5-semialdehyde + phosphate + NADP(+) = L-glutamyl 5-phosphate + NADPH + H(+)</text>
        <dbReference type="Rhea" id="RHEA:19541"/>
        <dbReference type="ChEBI" id="CHEBI:15378"/>
        <dbReference type="ChEBI" id="CHEBI:43474"/>
        <dbReference type="ChEBI" id="CHEBI:57783"/>
        <dbReference type="ChEBI" id="CHEBI:58066"/>
        <dbReference type="ChEBI" id="CHEBI:58274"/>
        <dbReference type="ChEBI" id="CHEBI:58349"/>
        <dbReference type="EC" id="1.2.1.41"/>
    </reaction>
</comment>
<evidence type="ECO:0000313" key="10">
    <source>
        <dbReference type="Proteomes" id="UP000681594"/>
    </source>
</evidence>
<dbReference type="HAMAP" id="MF_00412">
    <property type="entry name" value="ProA"/>
    <property type="match status" value="1"/>
</dbReference>
<sequence>MNAIADPATDAAAIARAALEEAARAARAAATFLARAPRPVKDRALAEAAAALRSRQDEILAANARDLAGAPDLTDAFRDRLTLNPARVEAMARGLEEVAGLPDPVGRVLAEWTRPNGLLIRRVAQPIGVVGMIYESRPNVGADAAAICLKAGSPVILRGGRESLHSAAAIHACIADGLRAAGLPEACVQVAPNTDRAFVGAMLAAAGLIDLIIPRGGKGLVTRVQQESRVPVLSHAEGLCHTYVHEAADPAMARSILANAKMRRTGICGSTETLLIDRAAAAALLPQLVADLRALGCDFRADAAARAILPELKPATEADFSTEWLDAILNIAVVDGVESALGHIRRHGSEHTEAIITQDESAARHFLDGLGSAVGMWNASTQFCDGGEFGFGAEIGIATGRLHARGPVGLEQLCTWRYHVIGTGQIRP</sequence>
<dbReference type="PIRSF" id="PIRSF000151">
    <property type="entry name" value="GPR"/>
    <property type="match status" value="1"/>
</dbReference>
<comment type="similarity">
    <text evidence="7">Belongs to the gamma-glutamyl phosphate reductase family.</text>
</comment>
<dbReference type="Pfam" id="PF00171">
    <property type="entry name" value="Aldedh"/>
    <property type="match status" value="1"/>
</dbReference>
<evidence type="ECO:0000256" key="7">
    <source>
        <dbReference type="HAMAP-Rule" id="MF_00412"/>
    </source>
</evidence>
<dbReference type="InterPro" id="IPR016161">
    <property type="entry name" value="Ald_DH/histidinol_DH"/>
</dbReference>
<dbReference type="RefSeq" id="WP_209379704.1">
    <property type="nucleotide sequence ID" value="NZ_JAGIZB010000010.1"/>
</dbReference>
<dbReference type="InterPro" id="IPR020593">
    <property type="entry name" value="G-glutamylP_reductase_CS"/>
</dbReference>
<dbReference type="CDD" id="cd07079">
    <property type="entry name" value="ALDH_F18-19_ProA-GPR"/>
    <property type="match status" value="1"/>
</dbReference>
<accession>A0ABS4AEL6</accession>
<evidence type="ECO:0000259" key="8">
    <source>
        <dbReference type="Pfam" id="PF00171"/>
    </source>
</evidence>
<comment type="subcellular location">
    <subcellularLocation>
        <location evidence="7">Cytoplasm</location>
    </subcellularLocation>
</comment>
<evidence type="ECO:0000256" key="4">
    <source>
        <dbReference type="ARBA" id="ARBA00022857"/>
    </source>
</evidence>
<dbReference type="NCBIfam" id="NF001221">
    <property type="entry name" value="PRK00197.1"/>
    <property type="match status" value="1"/>
</dbReference>